<reference evidence="4" key="1">
    <citation type="journal article" date="2019" name="Int. J. Syst. Evol. Microbiol.">
        <title>The Global Catalogue of Microorganisms (GCM) 10K type strain sequencing project: providing services to taxonomists for standard genome sequencing and annotation.</title>
        <authorList>
            <consortium name="The Broad Institute Genomics Platform"/>
            <consortium name="The Broad Institute Genome Sequencing Center for Infectious Disease"/>
            <person name="Wu L."/>
            <person name="Ma J."/>
        </authorList>
    </citation>
    <scope>NUCLEOTIDE SEQUENCE [LARGE SCALE GENOMIC DNA]</scope>
    <source>
        <strain evidence="4">KCTC 52239</strain>
    </source>
</reference>
<protein>
    <submittedName>
        <fullName evidence="3">SHOCT domain-containing protein</fullName>
    </submittedName>
</protein>
<comment type="caution">
    <text evidence="3">The sequence shown here is derived from an EMBL/GenBank/DDBJ whole genome shotgun (WGS) entry which is preliminary data.</text>
</comment>
<evidence type="ECO:0000259" key="2">
    <source>
        <dbReference type="Pfam" id="PF09851"/>
    </source>
</evidence>
<feature type="region of interest" description="Disordered" evidence="1">
    <location>
        <begin position="141"/>
        <end position="200"/>
    </location>
</feature>
<gene>
    <name evidence="3" type="ORF">ACFOD7_12485</name>
</gene>
<dbReference type="RefSeq" id="WP_207464305.1">
    <property type="nucleotide sequence ID" value="NZ_JAFNAW010000001.1"/>
</dbReference>
<organism evidence="3 4">
    <name type="scientific">Paracoccus fontiphilus</name>
    <dbReference type="NCBI Taxonomy" id="1815556"/>
    <lineage>
        <taxon>Bacteria</taxon>
        <taxon>Pseudomonadati</taxon>
        <taxon>Pseudomonadota</taxon>
        <taxon>Alphaproteobacteria</taxon>
        <taxon>Rhodobacterales</taxon>
        <taxon>Paracoccaceae</taxon>
        <taxon>Paracoccus</taxon>
    </lineage>
</organism>
<feature type="domain" description="SHOCT" evidence="2">
    <location>
        <begin position="208"/>
        <end position="234"/>
    </location>
</feature>
<dbReference type="Pfam" id="PF09851">
    <property type="entry name" value="SHOCT"/>
    <property type="match status" value="1"/>
</dbReference>
<accession>A0ABV7IGI2</accession>
<evidence type="ECO:0000313" key="4">
    <source>
        <dbReference type="Proteomes" id="UP001595557"/>
    </source>
</evidence>
<evidence type="ECO:0000256" key="1">
    <source>
        <dbReference type="SAM" id="MobiDB-lite"/>
    </source>
</evidence>
<sequence>MHLTDEHRRRAAAIAHRHGFSPAAAEAMLLSLARGGGTQAQFDHSEFGGMGQWSGGMLMIGAMFDNGLKARVEALIGDLSHLAGQVAQARPETDDAAASEWPASLGVPSAAGSQGGTSYAVFPATRRLAVRRGGRTVLYDTGDHRIGGVSQQQGTDGSLAFNSQHGPVSLDSLSPADLPPEASKGSTGPDLGPAKADPPRAEASITATIEQLHALLSRGVLTQAEFDAKKAELLGRL</sequence>
<proteinExistence type="predicted"/>
<feature type="compositionally biased region" description="Polar residues" evidence="1">
    <location>
        <begin position="149"/>
        <end position="166"/>
    </location>
</feature>
<keyword evidence="4" id="KW-1185">Reference proteome</keyword>
<dbReference type="Proteomes" id="UP001595557">
    <property type="component" value="Unassembled WGS sequence"/>
</dbReference>
<dbReference type="InterPro" id="IPR018649">
    <property type="entry name" value="SHOCT"/>
</dbReference>
<name>A0ABV7IGI2_9RHOB</name>
<dbReference type="EMBL" id="JBHRTE010000049">
    <property type="protein sequence ID" value="MFC3168866.1"/>
    <property type="molecule type" value="Genomic_DNA"/>
</dbReference>
<evidence type="ECO:0000313" key="3">
    <source>
        <dbReference type="EMBL" id="MFC3168866.1"/>
    </source>
</evidence>